<evidence type="ECO:0000313" key="1">
    <source>
        <dbReference type="EMBL" id="KLO17884.1"/>
    </source>
</evidence>
<name>A0A0H2S1K3_9AGAM</name>
<organism evidence="1 2">
    <name type="scientific">Schizopora paradoxa</name>
    <dbReference type="NCBI Taxonomy" id="27342"/>
    <lineage>
        <taxon>Eukaryota</taxon>
        <taxon>Fungi</taxon>
        <taxon>Dikarya</taxon>
        <taxon>Basidiomycota</taxon>
        <taxon>Agaricomycotina</taxon>
        <taxon>Agaricomycetes</taxon>
        <taxon>Hymenochaetales</taxon>
        <taxon>Schizoporaceae</taxon>
        <taxon>Schizopora</taxon>
    </lineage>
</organism>
<protein>
    <submittedName>
        <fullName evidence="1">Uncharacterized protein</fullName>
    </submittedName>
</protein>
<accession>A0A0H2S1K3</accession>
<dbReference type="InParanoid" id="A0A0H2S1K3"/>
<sequence length="161" mass="18440">MYEIVREIDRRGPQQRAGKLCREGSGEGGGEGEDMLLLSVQTGDWERFEVRFELQFDKSLPSESFGKEGALHRRRQIMLDLVQMRQLCDALRYLVGSHIFKSPELRSSNPHESMLRIAVKKNRRAYRTSASTQDVRRRWSSRIEAWGAADGGNGGREVKKT</sequence>
<evidence type="ECO:0000313" key="2">
    <source>
        <dbReference type="Proteomes" id="UP000053477"/>
    </source>
</evidence>
<dbReference type="AlphaFoldDB" id="A0A0H2S1K3"/>
<keyword evidence="2" id="KW-1185">Reference proteome</keyword>
<gene>
    <name evidence="1" type="ORF">SCHPADRAFT_886693</name>
</gene>
<reference evidence="1 2" key="1">
    <citation type="submission" date="2015-04" db="EMBL/GenBank/DDBJ databases">
        <title>Complete genome sequence of Schizopora paradoxa KUC8140, a cosmopolitan wood degrader in East Asia.</title>
        <authorList>
            <consortium name="DOE Joint Genome Institute"/>
            <person name="Min B."/>
            <person name="Park H."/>
            <person name="Jang Y."/>
            <person name="Kim J.-J."/>
            <person name="Kim K.H."/>
            <person name="Pangilinan J."/>
            <person name="Lipzen A."/>
            <person name="Riley R."/>
            <person name="Grigoriev I.V."/>
            <person name="Spatafora J.W."/>
            <person name="Choi I.-G."/>
        </authorList>
    </citation>
    <scope>NUCLEOTIDE SEQUENCE [LARGE SCALE GENOMIC DNA]</scope>
    <source>
        <strain evidence="1 2">KUC8140</strain>
    </source>
</reference>
<proteinExistence type="predicted"/>
<dbReference type="EMBL" id="KQ085900">
    <property type="protein sequence ID" value="KLO17884.1"/>
    <property type="molecule type" value="Genomic_DNA"/>
</dbReference>
<dbReference type="Proteomes" id="UP000053477">
    <property type="component" value="Unassembled WGS sequence"/>
</dbReference>